<name>A0A225NFT4_9RHOB</name>
<dbReference type="InterPro" id="IPR015421">
    <property type="entry name" value="PyrdxlP-dep_Trfase_major"/>
</dbReference>
<dbReference type="Proteomes" id="UP000215377">
    <property type="component" value="Unassembled WGS sequence"/>
</dbReference>
<comment type="similarity">
    <text evidence="1 2">Belongs to the DegT/DnrJ/EryC1 family.</text>
</comment>
<proteinExistence type="inferred from homology"/>
<dbReference type="RefSeq" id="WP_088651067.1">
    <property type="nucleotide sequence ID" value="NZ_AQQR01000007.1"/>
</dbReference>
<sequence>MARIGLREFTALARVMADGRLLRYGKGARGQTERFEHDFAARMGVDHVLTVNSGTSALIAALAAAGVGPGDEVLVPAYTWVSTAIAPLAVGAVPVLVNIDESLTIDPAAIEAAITPWTKAILPVHMLNLPCDMDAIMGIAKAHDLVVVEDACQAIGVTYKGRRLGSIGDLGAMSFNHHKNMTAGEGGAVLTSDDRLHVRAQMYHDPGNFIRGLKATEEPVFSAMNLRVSELTGAMLNAQLPRLDPLMRRLRKRHGLMAQAFDGARGCRVSPHNDPDNAVGLSVIFDRAEDAQAFGGIAGAERLLDTDRHVFRNWEAVLSRRSFHPKMDPYAWANREIAHRVEDYARTLDILARTCRVALGAQYPLPVMQLRRRALRRALDQRAPTRKDTKTEAMA</sequence>
<keyword evidence="3" id="KW-0808">Transferase</keyword>
<dbReference type="OrthoDB" id="9768668at2"/>
<dbReference type="InterPro" id="IPR000653">
    <property type="entry name" value="DegT/StrS_aminotransferase"/>
</dbReference>
<reference evidence="3 4" key="1">
    <citation type="submission" date="2013-04" db="EMBL/GenBank/DDBJ databases">
        <title>Oceanicola sp. 22II1-22F33 Genome Sequencing.</title>
        <authorList>
            <person name="Lai Q."/>
            <person name="Li G."/>
            <person name="Shao Z."/>
        </authorList>
    </citation>
    <scope>NUCLEOTIDE SEQUENCE [LARGE SCALE GENOMIC DNA]</scope>
    <source>
        <strain evidence="3 4">22II1-22F33</strain>
    </source>
</reference>
<accession>A0A225NFT4</accession>
<dbReference type="InterPro" id="IPR015422">
    <property type="entry name" value="PyrdxlP-dep_Trfase_small"/>
</dbReference>
<dbReference type="GO" id="GO:0008483">
    <property type="term" value="F:transaminase activity"/>
    <property type="evidence" value="ECO:0007669"/>
    <property type="project" value="UniProtKB-KW"/>
</dbReference>
<dbReference type="PANTHER" id="PTHR30244">
    <property type="entry name" value="TRANSAMINASE"/>
    <property type="match status" value="1"/>
</dbReference>
<evidence type="ECO:0000256" key="1">
    <source>
        <dbReference type="ARBA" id="ARBA00037999"/>
    </source>
</evidence>
<evidence type="ECO:0000313" key="3">
    <source>
        <dbReference type="EMBL" id="OWU72236.1"/>
    </source>
</evidence>
<evidence type="ECO:0000256" key="2">
    <source>
        <dbReference type="RuleBase" id="RU004508"/>
    </source>
</evidence>
<organism evidence="3 4">
    <name type="scientific">Marinibacterium profundimaris</name>
    <dbReference type="NCBI Taxonomy" id="1679460"/>
    <lineage>
        <taxon>Bacteria</taxon>
        <taxon>Pseudomonadati</taxon>
        <taxon>Pseudomonadota</taxon>
        <taxon>Alphaproteobacteria</taxon>
        <taxon>Rhodobacterales</taxon>
        <taxon>Paracoccaceae</taxon>
        <taxon>Marinibacterium</taxon>
    </lineage>
</organism>
<gene>
    <name evidence="3" type="ORF">ATO3_16885</name>
</gene>
<dbReference type="InterPro" id="IPR015424">
    <property type="entry name" value="PyrdxlP-dep_Trfase"/>
</dbReference>
<dbReference type="Gene3D" id="3.90.1150.10">
    <property type="entry name" value="Aspartate Aminotransferase, domain 1"/>
    <property type="match status" value="1"/>
</dbReference>
<evidence type="ECO:0000313" key="4">
    <source>
        <dbReference type="Proteomes" id="UP000215377"/>
    </source>
</evidence>
<dbReference type="AlphaFoldDB" id="A0A225NFT4"/>
<comment type="caution">
    <text evidence="3">The sequence shown here is derived from an EMBL/GenBank/DDBJ whole genome shotgun (WGS) entry which is preliminary data.</text>
</comment>
<dbReference type="EMBL" id="AQQR01000007">
    <property type="protein sequence ID" value="OWU72236.1"/>
    <property type="molecule type" value="Genomic_DNA"/>
</dbReference>
<protein>
    <submittedName>
        <fullName evidence="3">Aminotransferase</fullName>
    </submittedName>
</protein>
<keyword evidence="4" id="KW-1185">Reference proteome</keyword>
<keyword evidence="3" id="KW-0032">Aminotransferase</keyword>
<keyword evidence="2" id="KW-0663">Pyridoxal phosphate</keyword>
<dbReference type="SUPFAM" id="SSF53383">
    <property type="entry name" value="PLP-dependent transferases"/>
    <property type="match status" value="1"/>
</dbReference>
<dbReference type="GO" id="GO:0000271">
    <property type="term" value="P:polysaccharide biosynthetic process"/>
    <property type="evidence" value="ECO:0007669"/>
    <property type="project" value="TreeGrafter"/>
</dbReference>
<dbReference type="Pfam" id="PF01041">
    <property type="entry name" value="DegT_DnrJ_EryC1"/>
    <property type="match status" value="1"/>
</dbReference>
<dbReference type="PANTHER" id="PTHR30244:SF34">
    <property type="entry name" value="DTDP-4-AMINO-4,6-DIDEOXYGALACTOSE TRANSAMINASE"/>
    <property type="match status" value="1"/>
</dbReference>
<dbReference type="Gene3D" id="3.40.640.10">
    <property type="entry name" value="Type I PLP-dependent aspartate aminotransferase-like (Major domain)"/>
    <property type="match status" value="1"/>
</dbReference>
<dbReference type="GO" id="GO:0030170">
    <property type="term" value="F:pyridoxal phosphate binding"/>
    <property type="evidence" value="ECO:0007669"/>
    <property type="project" value="TreeGrafter"/>
</dbReference>